<organism evidence="2 3">
    <name type="scientific">Ficus carica</name>
    <name type="common">Common fig</name>
    <dbReference type="NCBI Taxonomy" id="3494"/>
    <lineage>
        <taxon>Eukaryota</taxon>
        <taxon>Viridiplantae</taxon>
        <taxon>Streptophyta</taxon>
        <taxon>Embryophyta</taxon>
        <taxon>Tracheophyta</taxon>
        <taxon>Spermatophyta</taxon>
        <taxon>Magnoliopsida</taxon>
        <taxon>eudicotyledons</taxon>
        <taxon>Gunneridae</taxon>
        <taxon>Pentapetalae</taxon>
        <taxon>rosids</taxon>
        <taxon>fabids</taxon>
        <taxon>Rosales</taxon>
        <taxon>Moraceae</taxon>
        <taxon>Ficeae</taxon>
        <taxon>Ficus</taxon>
    </lineage>
</organism>
<evidence type="ECO:0000313" key="2">
    <source>
        <dbReference type="EMBL" id="GMN46932.1"/>
    </source>
</evidence>
<comment type="caution">
    <text evidence="2">The sequence shown here is derived from an EMBL/GenBank/DDBJ whole genome shotgun (WGS) entry which is preliminary data.</text>
</comment>
<proteinExistence type="predicted"/>
<dbReference type="AlphaFoldDB" id="A0AA88D9L5"/>
<reference evidence="2" key="1">
    <citation type="submission" date="2023-07" db="EMBL/GenBank/DDBJ databases">
        <title>draft genome sequence of fig (Ficus carica).</title>
        <authorList>
            <person name="Takahashi T."/>
            <person name="Nishimura K."/>
        </authorList>
    </citation>
    <scope>NUCLEOTIDE SEQUENCE</scope>
</reference>
<protein>
    <submittedName>
        <fullName evidence="2">Uncharacterized protein</fullName>
    </submittedName>
</protein>
<accession>A0AA88D9L5</accession>
<evidence type="ECO:0000313" key="3">
    <source>
        <dbReference type="Proteomes" id="UP001187192"/>
    </source>
</evidence>
<gene>
    <name evidence="2" type="ORF">TIFTF001_016113</name>
</gene>
<name>A0AA88D9L5_FICCA</name>
<keyword evidence="3" id="KW-1185">Reference proteome</keyword>
<dbReference type="EMBL" id="BTGU01000024">
    <property type="protein sequence ID" value="GMN46932.1"/>
    <property type="molecule type" value="Genomic_DNA"/>
</dbReference>
<evidence type="ECO:0000256" key="1">
    <source>
        <dbReference type="SAM" id="MobiDB-lite"/>
    </source>
</evidence>
<sequence length="55" mass="6064">MRPLGTVADLPTTSPTTTLGWLNFEDGGWLVSAGQQQATMQGRDEEELTKRKKKS</sequence>
<feature type="region of interest" description="Disordered" evidence="1">
    <location>
        <begin position="35"/>
        <end position="55"/>
    </location>
</feature>
<dbReference type="Proteomes" id="UP001187192">
    <property type="component" value="Unassembled WGS sequence"/>
</dbReference>